<dbReference type="WBParaSite" id="nRc.2.0.1.t30740-RA">
    <property type="protein sequence ID" value="nRc.2.0.1.t30740-RA"/>
    <property type="gene ID" value="nRc.2.0.1.g30740"/>
</dbReference>
<sequence length="155" mass="17214">MNLETVLPSRLLQRPCDQHSKTRSVPQTPVSYPKFRRRRPDTLNLTVADHLICGSCLRNPAVLDRSTVKTAVGFNSKENDSIQPSTSVSSSPIFRGDGQKLKILLKNSPCPDCNTLKRNFSSTTPVESSTSKNESFVQSSIDQLDMILPACKFDM</sequence>
<proteinExistence type="predicted"/>
<evidence type="ECO:0000313" key="1">
    <source>
        <dbReference type="Proteomes" id="UP000887565"/>
    </source>
</evidence>
<accession>A0A915JWD7</accession>
<reference evidence="2" key="1">
    <citation type="submission" date="2022-11" db="UniProtKB">
        <authorList>
            <consortium name="WormBaseParasite"/>
        </authorList>
    </citation>
    <scope>IDENTIFICATION</scope>
</reference>
<organism evidence="1 2">
    <name type="scientific">Romanomermis culicivorax</name>
    <name type="common">Nematode worm</name>
    <dbReference type="NCBI Taxonomy" id="13658"/>
    <lineage>
        <taxon>Eukaryota</taxon>
        <taxon>Metazoa</taxon>
        <taxon>Ecdysozoa</taxon>
        <taxon>Nematoda</taxon>
        <taxon>Enoplea</taxon>
        <taxon>Dorylaimia</taxon>
        <taxon>Mermithida</taxon>
        <taxon>Mermithoidea</taxon>
        <taxon>Mermithidae</taxon>
        <taxon>Romanomermis</taxon>
    </lineage>
</organism>
<protein>
    <submittedName>
        <fullName evidence="2">Uncharacterized protein</fullName>
    </submittedName>
</protein>
<keyword evidence="1" id="KW-1185">Reference proteome</keyword>
<evidence type="ECO:0000313" key="2">
    <source>
        <dbReference type="WBParaSite" id="nRc.2.0.1.t30740-RA"/>
    </source>
</evidence>
<name>A0A915JWD7_ROMCU</name>
<dbReference type="AlphaFoldDB" id="A0A915JWD7"/>
<dbReference type="Proteomes" id="UP000887565">
    <property type="component" value="Unplaced"/>
</dbReference>